<sequence length="503" mass="56014">MKSRLGLASVLFIGASLLLKVSGLLRDMVIAYYFGDSYAADAYLAAFIIPNMFILFMTTGMKNAFVPSYIEALEKNRGSFHMGQVFRGTILISLIVTILGMAFAPWYIPLLYPEFHSEANEIAVLVAMIFFSTILFVGMNAVLEAFFDAENKFSLSMVSQIIVIMSSIFGAFLFAESIGVYSLALGYFAGTIFSLLFKLILVLPRKVIKLKGKMDWLEVRQFYWVFIPVGLTVAVGQINLMVGTIFASYFEEGAVTYINYAKNLIHMPQGIFGVTIGTIVFPLLSRAIASDNHKLFKRGLEHGFTLMYLILLPSIAGMLVLMPNLIELLYERGAFSAEATAATTQVAYLYFGSVLFFSLNNVTNKGFYSLKKGHLILMISGLSILMNIVLNFIFTSWIGYRGIPLSASVNALFYVAASFIVFYRLVNGLNMKYLLMEFLKITVAAIVMTVAVWPLLDYIAGWHNLVQIGTVAVVGAVVYGILVFLLRSQSLQFLIDKFVKRKQ</sequence>
<proteinExistence type="inferred from homology"/>
<keyword evidence="7 8" id="KW-0472">Membrane</keyword>
<feature type="transmembrane region" description="Helical" evidence="8">
    <location>
        <begin position="85"/>
        <end position="110"/>
    </location>
</feature>
<feature type="transmembrane region" description="Helical" evidence="8">
    <location>
        <begin position="122"/>
        <end position="143"/>
    </location>
</feature>
<feature type="transmembrane region" description="Helical" evidence="8">
    <location>
        <begin position="267"/>
        <end position="285"/>
    </location>
</feature>
<dbReference type="CDD" id="cd13123">
    <property type="entry name" value="MATE_MurJ_like"/>
    <property type="match status" value="1"/>
</dbReference>
<dbReference type="Proteomes" id="UP001595387">
    <property type="component" value="Unassembled WGS sequence"/>
</dbReference>
<organism evidence="10 11">
    <name type="scientific">Virgibacillus sediminis</name>
    <dbReference type="NCBI Taxonomy" id="202260"/>
    <lineage>
        <taxon>Bacteria</taxon>
        <taxon>Bacillati</taxon>
        <taxon>Bacillota</taxon>
        <taxon>Bacilli</taxon>
        <taxon>Bacillales</taxon>
        <taxon>Bacillaceae</taxon>
        <taxon>Virgibacillus</taxon>
    </lineage>
</organism>
<dbReference type="PANTHER" id="PTHR47019">
    <property type="entry name" value="LIPID II FLIPPASE MURJ"/>
    <property type="match status" value="1"/>
</dbReference>
<accession>A0ABV7A3F0</accession>
<keyword evidence="8 9" id="KW-0813">Transport</keyword>
<dbReference type="NCBIfam" id="TIGR01695">
    <property type="entry name" value="murJ_mviN"/>
    <property type="match status" value="1"/>
</dbReference>
<feature type="transmembrane region" description="Helical" evidence="8">
    <location>
        <begin position="405"/>
        <end position="426"/>
    </location>
</feature>
<keyword evidence="8 9" id="KW-0961">Cell wall biogenesis/degradation</keyword>
<dbReference type="EMBL" id="JBHRRZ010000007">
    <property type="protein sequence ID" value="MFC2947542.1"/>
    <property type="molecule type" value="Genomic_DNA"/>
</dbReference>
<feature type="transmembrane region" description="Helical" evidence="8">
    <location>
        <begin position="468"/>
        <end position="486"/>
    </location>
</feature>
<feature type="transmembrane region" description="Helical" evidence="8">
    <location>
        <begin position="438"/>
        <end position="456"/>
    </location>
</feature>
<feature type="transmembrane region" description="Helical" evidence="8">
    <location>
        <begin position="306"/>
        <end position="326"/>
    </location>
</feature>
<protein>
    <recommendedName>
        <fullName evidence="8">Probable lipid II flippase MurJ</fullName>
    </recommendedName>
</protein>
<dbReference type="HAMAP" id="MF_02078">
    <property type="entry name" value="MurJ_MviN"/>
    <property type="match status" value="1"/>
</dbReference>
<feature type="transmembrane region" description="Helical" evidence="8">
    <location>
        <begin position="155"/>
        <end position="174"/>
    </location>
</feature>
<keyword evidence="6 8" id="KW-1133">Transmembrane helix</keyword>
<evidence type="ECO:0000256" key="7">
    <source>
        <dbReference type="ARBA" id="ARBA00023136"/>
    </source>
</evidence>
<dbReference type="RefSeq" id="WP_390303394.1">
    <property type="nucleotide sequence ID" value="NZ_JBHRRZ010000007.1"/>
</dbReference>
<name>A0ABV7A3F0_9BACI</name>
<comment type="pathway">
    <text evidence="8">Cell wall biogenesis; peptidoglycan biosynthesis.</text>
</comment>
<evidence type="ECO:0000256" key="1">
    <source>
        <dbReference type="ARBA" id="ARBA00004651"/>
    </source>
</evidence>
<evidence type="ECO:0000256" key="3">
    <source>
        <dbReference type="ARBA" id="ARBA00022692"/>
    </source>
</evidence>
<dbReference type="Pfam" id="PF03023">
    <property type="entry name" value="MurJ"/>
    <property type="match status" value="1"/>
</dbReference>
<evidence type="ECO:0000256" key="9">
    <source>
        <dbReference type="PIRNR" id="PIRNR002869"/>
    </source>
</evidence>
<dbReference type="PANTHER" id="PTHR47019:SF1">
    <property type="entry name" value="LIPID II FLIPPASE MURJ"/>
    <property type="match status" value="1"/>
</dbReference>
<comment type="function">
    <text evidence="8 9">Involved in peptidoglycan biosynthesis. Transports lipid-linked peptidoglycan precursors from the inner to the outer leaflet of the cytoplasmic membrane.</text>
</comment>
<evidence type="ECO:0000256" key="4">
    <source>
        <dbReference type="ARBA" id="ARBA00022960"/>
    </source>
</evidence>
<comment type="caution">
    <text evidence="10">The sequence shown here is derived from an EMBL/GenBank/DDBJ whole genome shotgun (WGS) entry which is preliminary data.</text>
</comment>
<feature type="transmembrane region" description="Helical" evidence="8">
    <location>
        <begin position="346"/>
        <end position="363"/>
    </location>
</feature>
<reference evidence="11" key="1">
    <citation type="journal article" date="2019" name="Int. J. Syst. Evol. Microbiol.">
        <title>The Global Catalogue of Microorganisms (GCM) 10K type strain sequencing project: providing services to taxonomists for standard genome sequencing and annotation.</title>
        <authorList>
            <consortium name="The Broad Institute Genomics Platform"/>
            <consortium name="The Broad Institute Genome Sequencing Center for Infectious Disease"/>
            <person name="Wu L."/>
            <person name="Ma J."/>
        </authorList>
    </citation>
    <scope>NUCLEOTIDE SEQUENCE [LARGE SCALE GENOMIC DNA]</scope>
    <source>
        <strain evidence="11">KCTC 13193</strain>
    </source>
</reference>
<feature type="transmembrane region" description="Helical" evidence="8">
    <location>
        <begin position="375"/>
        <end position="399"/>
    </location>
</feature>
<evidence type="ECO:0000313" key="11">
    <source>
        <dbReference type="Proteomes" id="UP001595387"/>
    </source>
</evidence>
<dbReference type="InterPro" id="IPR051050">
    <property type="entry name" value="Lipid_II_flippase_MurJ/MviN"/>
</dbReference>
<keyword evidence="3 8" id="KW-0812">Transmembrane</keyword>
<feature type="transmembrane region" description="Helical" evidence="8">
    <location>
        <begin position="180"/>
        <end position="201"/>
    </location>
</feature>
<keyword evidence="2 8" id="KW-1003">Cell membrane</keyword>
<dbReference type="PIRSF" id="PIRSF002869">
    <property type="entry name" value="MviN"/>
    <property type="match status" value="1"/>
</dbReference>
<keyword evidence="11" id="KW-1185">Reference proteome</keyword>
<evidence type="ECO:0000313" key="10">
    <source>
        <dbReference type="EMBL" id="MFC2947542.1"/>
    </source>
</evidence>
<dbReference type="PRINTS" id="PR01806">
    <property type="entry name" value="VIRFACTRMVIN"/>
</dbReference>
<keyword evidence="5 8" id="KW-0573">Peptidoglycan synthesis</keyword>
<evidence type="ECO:0000256" key="8">
    <source>
        <dbReference type="HAMAP-Rule" id="MF_02078"/>
    </source>
</evidence>
<dbReference type="InterPro" id="IPR004268">
    <property type="entry name" value="MurJ"/>
</dbReference>
<feature type="transmembrane region" description="Helical" evidence="8">
    <location>
        <begin position="42"/>
        <end position="65"/>
    </location>
</feature>
<gene>
    <name evidence="8 10" type="primary">murJ</name>
    <name evidence="10" type="ORF">ACFODW_04090</name>
</gene>
<keyword evidence="4 8" id="KW-0133">Cell shape</keyword>
<evidence type="ECO:0000256" key="5">
    <source>
        <dbReference type="ARBA" id="ARBA00022984"/>
    </source>
</evidence>
<feature type="transmembrane region" description="Helical" evidence="8">
    <location>
        <begin position="222"/>
        <end position="247"/>
    </location>
</feature>
<evidence type="ECO:0000256" key="2">
    <source>
        <dbReference type="ARBA" id="ARBA00022475"/>
    </source>
</evidence>
<comment type="similarity">
    <text evidence="8 9">Belongs to the MurJ/MviN family.</text>
</comment>
<evidence type="ECO:0000256" key="6">
    <source>
        <dbReference type="ARBA" id="ARBA00022989"/>
    </source>
</evidence>
<comment type="subcellular location">
    <subcellularLocation>
        <location evidence="1 8">Cell membrane</location>
        <topology evidence="1 8">Multi-pass membrane protein</topology>
    </subcellularLocation>
</comment>